<dbReference type="EMBL" id="VCDI01000001">
    <property type="protein sequence ID" value="TLU73740.1"/>
    <property type="molecule type" value="Genomic_DNA"/>
</dbReference>
<dbReference type="GO" id="GO:0005975">
    <property type="term" value="P:carbohydrate metabolic process"/>
    <property type="evidence" value="ECO:0007669"/>
    <property type="project" value="InterPro"/>
</dbReference>
<organism evidence="1 2">
    <name type="scientific">Lichenicoccus roseus</name>
    <dbReference type="NCBI Taxonomy" id="2683649"/>
    <lineage>
        <taxon>Bacteria</taxon>
        <taxon>Pseudomonadati</taxon>
        <taxon>Pseudomonadota</taxon>
        <taxon>Alphaproteobacteria</taxon>
        <taxon>Acetobacterales</taxon>
        <taxon>Acetobacteraceae</taxon>
        <taxon>Lichenicoccus</taxon>
    </lineage>
</organism>
<accession>A0A5R9J7Z8</accession>
<dbReference type="OrthoDB" id="9796517at2"/>
<dbReference type="GO" id="GO:0030246">
    <property type="term" value="F:carbohydrate binding"/>
    <property type="evidence" value="ECO:0007669"/>
    <property type="project" value="InterPro"/>
</dbReference>
<dbReference type="InterPro" id="IPR011013">
    <property type="entry name" value="Gal_mutarotase_sf_dom"/>
</dbReference>
<reference evidence="1 2" key="1">
    <citation type="submission" date="2019-05" db="EMBL/GenBank/DDBJ databases">
        <authorList>
            <person name="Pankratov T."/>
            <person name="Grouzdev D."/>
        </authorList>
    </citation>
    <scope>NUCLEOTIDE SEQUENCE [LARGE SCALE GENOMIC DNA]</scope>
    <source>
        <strain evidence="1 2">KEBCLARHB70R</strain>
    </source>
</reference>
<sequence length="291" mass="31843">MIELRNGASTLRLLPELGAAVASWTRDGIDILHPVSDPKLAAQHEVPVGAYPLLPFSNRIGHGRFEFGGEHYQLAENFGGEPHTIHGNGWMREWTIAEQREGLATLTLDHVGPAQQWPFHYAAAITYAIEDHRLLVAMRYRNTDARAQPVGLGFHPFFPRDADVELGFSAAGVWKAGADALPETLLAVEGDWRFDPIRPVADADLDNCFTGWGHEAELRWPSRGHGLRIAGSQPFGHLVVFTPPGRGYLAVEPASNMTDAINRMQIPDNGLVVLEPGGTLEASVTLELLSL</sequence>
<dbReference type="InterPro" id="IPR008183">
    <property type="entry name" value="Aldose_1/G6P_1-epimerase"/>
</dbReference>
<dbReference type="Pfam" id="PF01263">
    <property type="entry name" value="Aldose_epim"/>
    <property type="match status" value="1"/>
</dbReference>
<proteinExistence type="predicted"/>
<dbReference type="CDD" id="cd09021">
    <property type="entry name" value="Aldose_epim_Ec_YphB"/>
    <property type="match status" value="1"/>
</dbReference>
<comment type="caution">
    <text evidence="1">The sequence shown here is derived from an EMBL/GenBank/DDBJ whole genome shotgun (WGS) entry which is preliminary data.</text>
</comment>
<evidence type="ECO:0000313" key="2">
    <source>
        <dbReference type="Proteomes" id="UP000305654"/>
    </source>
</evidence>
<dbReference type="Proteomes" id="UP000305654">
    <property type="component" value="Unassembled WGS sequence"/>
</dbReference>
<dbReference type="SUPFAM" id="SSF74650">
    <property type="entry name" value="Galactose mutarotase-like"/>
    <property type="match status" value="1"/>
</dbReference>
<dbReference type="InterPro" id="IPR014718">
    <property type="entry name" value="GH-type_carb-bd"/>
</dbReference>
<dbReference type="GO" id="GO:0016853">
    <property type="term" value="F:isomerase activity"/>
    <property type="evidence" value="ECO:0007669"/>
    <property type="project" value="InterPro"/>
</dbReference>
<gene>
    <name evidence="1" type="ORF">FE263_00430</name>
</gene>
<dbReference type="Gene3D" id="2.70.98.10">
    <property type="match status" value="1"/>
</dbReference>
<dbReference type="AlphaFoldDB" id="A0A5R9J7Z8"/>
<name>A0A5R9J7Z8_9PROT</name>
<dbReference type="RefSeq" id="WP_138323993.1">
    <property type="nucleotide sequence ID" value="NZ_VCDI01000001.1"/>
</dbReference>
<evidence type="ECO:0000313" key="1">
    <source>
        <dbReference type="EMBL" id="TLU73740.1"/>
    </source>
</evidence>
<keyword evidence="2" id="KW-1185">Reference proteome</keyword>
<protein>
    <submittedName>
        <fullName evidence="1">Aldose 1-epimerase</fullName>
    </submittedName>
</protein>